<dbReference type="EMBL" id="AEWV01000013">
    <property type="protein sequence ID" value="EGC17851.1"/>
    <property type="molecule type" value="Genomic_DNA"/>
</dbReference>
<gene>
    <name evidence="4" type="ORF">HMPREF9098_0662</name>
</gene>
<dbReference type="RefSeq" id="WP_003781845.1">
    <property type="nucleotide sequence ID" value="NZ_GL870929.1"/>
</dbReference>
<dbReference type="HOGENOM" id="CLU_031278_0_0_4"/>
<protein>
    <submittedName>
        <fullName evidence="4">Uncharacterized protein</fullName>
    </submittedName>
</protein>
<evidence type="ECO:0000259" key="2">
    <source>
        <dbReference type="Pfam" id="PF13218"/>
    </source>
</evidence>
<evidence type="ECO:0000259" key="1">
    <source>
        <dbReference type="Pfam" id="PF10077"/>
    </source>
</evidence>
<evidence type="ECO:0000313" key="5">
    <source>
        <dbReference type="Proteomes" id="UP000004088"/>
    </source>
</evidence>
<reference evidence="4 5" key="1">
    <citation type="submission" date="2011-01" db="EMBL/GenBank/DDBJ databases">
        <authorList>
            <person name="Muzny D."/>
            <person name="Qin X."/>
            <person name="Deng J."/>
            <person name="Jiang H."/>
            <person name="Liu Y."/>
            <person name="Qu J."/>
            <person name="Song X.-Z."/>
            <person name="Zhang L."/>
            <person name="Thornton R."/>
            <person name="Coyle M."/>
            <person name="Francisco L."/>
            <person name="Jackson L."/>
            <person name="Javaid M."/>
            <person name="Korchina V."/>
            <person name="Kovar C."/>
            <person name="Mata R."/>
            <person name="Mathew T."/>
            <person name="Ngo R."/>
            <person name="Nguyen L."/>
            <person name="Nguyen N."/>
            <person name="Okwuonu G."/>
            <person name="Ongeri F."/>
            <person name="Pham C."/>
            <person name="Simmons D."/>
            <person name="Wilczek-Boney K."/>
            <person name="Hale W."/>
            <person name="Jakkamsetti A."/>
            <person name="Pham P."/>
            <person name="Ruth R."/>
            <person name="San Lucas F."/>
            <person name="Warren J."/>
            <person name="Zhang J."/>
            <person name="Zhao Z."/>
            <person name="Zhou C."/>
            <person name="Zhu D."/>
            <person name="Lee S."/>
            <person name="Bess C."/>
            <person name="Blankenburg K."/>
            <person name="Forbes L."/>
            <person name="Fu Q."/>
            <person name="Gubbala S."/>
            <person name="Hirani K."/>
            <person name="Jayaseelan J.C."/>
            <person name="Lara F."/>
            <person name="Munidasa M."/>
            <person name="Palculict T."/>
            <person name="Patil S."/>
            <person name="Pu L.-L."/>
            <person name="Saada N."/>
            <person name="Tang L."/>
            <person name="Weissenberger G."/>
            <person name="Zhu Y."/>
            <person name="Hemphill L."/>
            <person name="Shang Y."/>
            <person name="Youmans B."/>
            <person name="Ayvaz T."/>
            <person name="Ross M."/>
            <person name="Santibanez J."/>
            <person name="Aqrawi P."/>
            <person name="Gross S."/>
            <person name="Joshi V."/>
            <person name="Fowler G."/>
            <person name="Nazareth L."/>
            <person name="Reid J."/>
            <person name="Worley K."/>
            <person name="Petrosino J."/>
            <person name="Highlander S."/>
            <person name="Gibbs R."/>
        </authorList>
    </citation>
    <scope>NUCLEOTIDE SEQUENCE [LARGE SCALE GENOMIC DNA]</scope>
    <source>
        <strain evidence="4 5">ATCC 33394</strain>
    </source>
</reference>
<dbReference type="InterPro" id="IPR053886">
    <property type="entry name" value="DUF4026_middle"/>
</dbReference>
<dbReference type="Pfam" id="PF22789">
    <property type="entry name" value="DUF4026_C"/>
    <property type="match status" value="1"/>
</dbReference>
<dbReference type="STRING" id="888741.HMPREF9098_0662"/>
<evidence type="ECO:0000313" key="4">
    <source>
        <dbReference type="EMBL" id="EGC17851.1"/>
    </source>
</evidence>
<dbReference type="AlphaFoldDB" id="F0EXV2"/>
<comment type="caution">
    <text evidence="4">The sequence shown here is derived from an EMBL/GenBank/DDBJ whole genome shotgun (WGS) entry which is preliminary data.</text>
</comment>
<evidence type="ECO:0000259" key="3">
    <source>
        <dbReference type="Pfam" id="PF22789"/>
    </source>
</evidence>
<name>F0EXV2_9NEIS</name>
<dbReference type="InterPro" id="IPR025102">
    <property type="entry name" value="DUF4026_N"/>
</dbReference>
<keyword evidence="5" id="KW-1185">Reference proteome</keyword>
<organism evidence="4 5">
    <name type="scientific">Kingella denitrificans ATCC 33394</name>
    <dbReference type="NCBI Taxonomy" id="888741"/>
    <lineage>
        <taxon>Bacteria</taxon>
        <taxon>Pseudomonadati</taxon>
        <taxon>Pseudomonadota</taxon>
        <taxon>Betaproteobacteria</taxon>
        <taxon>Neisseriales</taxon>
        <taxon>Neisseriaceae</taxon>
        <taxon>Kingella</taxon>
    </lineage>
</organism>
<dbReference type="Proteomes" id="UP000004088">
    <property type="component" value="Unassembled WGS sequence"/>
</dbReference>
<dbReference type="Pfam" id="PF10077">
    <property type="entry name" value="DUF2314"/>
    <property type="match status" value="1"/>
</dbReference>
<accession>F0EXV2</accession>
<feature type="domain" description="DUF4026" evidence="2">
    <location>
        <begin position="83"/>
        <end position="185"/>
    </location>
</feature>
<sequence>MDMQDLSIYEDLKNGDYQAPSIYLAAMKTPLANPTPAVVRERLEKILQRADVDEILAVEADDDSDFIHIVISGGHEDWDETEHFIFRVRFYANDTPEEWSYEAAEFRDRNLLEDERIEMHRAPQIMECETYFDTEYELGSQTSWALQLAVMDALAGECYALQDMVASIFLSGMWLAETAQTETLPSLDLGYVIHAITPQNPEAADYWLHTHGLLKFGMPELEIIRVERSQVSACQGIIQSVAMRLMQDPESWYEDGDEPMWVVYTEEQMIAVRLIPWQTALASNLLAPVKKGLFRNKVLPFSGDMSDRDDDIHTEPSLVIFADQDGKPQPLGDLGVLLDDEQTHMMLLKSDLETARMHAYAIEKLPLLEQCFRRFAPEEGQWGYIVKIRCESPSTQAVEHMWFTVLEMNGDTVRVQLDNDPFEIPEMQSGEVYTLPTDSITDWRIYSAPWQTVLAPDAAYVLRRYLTAN</sequence>
<proteinExistence type="predicted"/>
<feature type="domain" description="DUF4026" evidence="3">
    <location>
        <begin position="193"/>
        <end position="321"/>
    </location>
</feature>
<dbReference type="Pfam" id="PF13218">
    <property type="entry name" value="DUF4026_N"/>
    <property type="match status" value="1"/>
</dbReference>
<feature type="domain" description="DUF2314" evidence="1">
    <location>
        <begin position="383"/>
        <end position="446"/>
    </location>
</feature>
<dbReference type="InterPro" id="IPR018756">
    <property type="entry name" value="DUF2314"/>
</dbReference>